<keyword evidence="2" id="KW-1133">Transmembrane helix</keyword>
<evidence type="ECO:0008006" key="5">
    <source>
        <dbReference type="Google" id="ProtNLM"/>
    </source>
</evidence>
<comment type="caution">
    <text evidence="3">The sequence shown here is derived from an EMBL/GenBank/DDBJ whole genome shotgun (WGS) entry which is preliminary data.</text>
</comment>
<dbReference type="Proteomes" id="UP001486207">
    <property type="component" value="Unassembled WGS sequence"/>
</dbReference>
<evidence type="ECO:0000256" key="1">
    <source>
        <dbReference type="SAM" id="MobiDB-lite"/>
    </source>
</evidence>
<feature type="transmembrane region" description="Helical" evidence="2">
    <location>
        <begin position="257"/>
        <end position="280"/>
    </location>
</feature>
<feature type="transmembrane region" description="Helical" evidence="2">
    <location>
        <begin position="227"/>
        <end position="245"/>
    </location>
</feature>
<feature type="transmembrane region" description="Helical" evidence="2">
    <location>
        <begin position="326"/>
        <end position="346"/>
    </location>
</feature>
<feature type="transmembrane region" description="Helical" evidence="2">
    <location>
        <begin position="155"/>
        <end position="172"/>
    </location>
</feature>
<reference evidence="3 4" key="1">
    <citation type="submission" date="2024-06" db="EMBL/GenBank/DDBJ databases">
        <title>The Natural Products Discovery Center: Release of the First 8490 Sequenced Strains for Exploring Actinobacteria Biosynthetic Diversity.</title>
        <authorList>
            <person name="Kalkreuter E."/>
            <person name="Kautsar S.A."/>
            <person name="Yang D."/>
            <person name="Bader C.D."/>
            <person name="Teijaro C.N."/>
            <person name="Fluegel L."/>
            <person name="Davis C.M."/>
            <person name="Simpson J.R."/>
            <person name="Lauterbach L."/>
            <person name="Steele A.D."/>
            <person name="Gui C."/>
            <person name="Meng S."/>
            <person name="Li G."/>
            <person name="Viehrig K."/>
            <person name="Ye F."/>
            <person name="Su P."/>
            <person name="Kiefer A.F."/>
            <person name="Nichols A."/>
            <person name="Cepeda A.J."/>
            <person name="Yan W."/>
            <person name="Fan B."/>
            <person name="Jiang Y."/>
            <person name="Adhikari A."/>
            <person name="Zheng C.-J."/>
            <person name="Schuster L."/>
            <person name="Cowan T.M."/>
            <person name="Smanski M.J."/>
            <person name="Chevrette M.G."/>
            <person name="De Carvalho L.P.S."/>
            <person name="Shen B."/>
        </authorList>
    </citation>
    <scope>NUCLEOTIDE SEQUENCE [LARGE SCALE GENOMIC DNA]</scope>
    <source>
        <strain evidence="3 4">NPDC000155</strain>
    </source>
</reference>
<feature type="transmembrane region" description="Helical" evidence="2">
    <location>
        <begin position="292"/>
        <end position="314"/>
    </location>
</feature>
<keyword evidence="4" id="KW-1185">Reference proteome</keyword>
<feature type="transmembrane region" description="Helical" evidence="2">
    <location>
        <begin position="187"/>
        <end position="206"/>
    </location>
</feature>
<feature type="region of interest" description="Disordered" evidence="1">
    <location>
        <begin position="1"/>
        <end position="43"/>
    </location>
</feature>
<keyword evidence="2" id="KW-0472">Membrane</keyword>
<proteinExistence type="predicted"/>
<evidence type="ECO:0000256" key="2">
    <source>
        <dbReference type="SAM" id="Phobius"/>
    </source>
</evidence>
<sequence>MTIPRGEWLRSSGPPGRLDPQLGQQRPHSPGYASEPGHAPYRDRGRDALRIDALARPGWRRTYGGPRPYTPLWRRLREDEWPPLGEVLRGRREQVRRPGVVLALFLPCLWPLTVPLLVGYQLARTARRMARRVFPVHPEGRVEDPVVLRVQRVRAWLALAMSGLLLAVFGGWDDLAEAPGQFLLRLLYAPWLALLTAAVVVALLFCAAGSAARRAMRARLWPAGRSALWYFGAWTLVPLLFTAAAEGMGLLPNGADVLLWASVMFVCWAPFWWVIFFLSFASGPALRHAFNLSALHTALPALVTSVLVWTFAFLGLSTGGLPPGPVPLALCAFLGGPVSVTAVAWWEVHRLRRRHGVRWRS</sequence>
<feature type="transmembrane region" description="Helical" evidence="2">
    <location>
        <begin position="100"/>
        <end position="123"/>
    </location>
</feature>
<name>A0ABV1XQL8_9ACTN</name>
<gene>
    <name evidence="3" type="ORF">ABT384_14600</name>
</gene>
<dbReference type="EMBL" id="JBEPFB010000006">
    <property type="protein sequence ID" value="MER7373877.1"/>
    <property type="molecule type" value="Genomic_DNA"/>
</dbReference>
<keyword evidence="2" id="KW-0812">Transmembrane</keyword>
<organism evidence="3 4">
    <name type="scientific">Streptomyces lanatus</name>
    <dbReference type="NCBI Taxonomy" id="66900"/>
    <lineage>
        <taxon>Bacteria</taxon>
        <taxon>Bacillati</taxon>
        <taxon>Actinomycetota</taxon>
        <taxon>Actinomycetes</taxon>
        <taxon>Kitasatosporales</taxon>
        <taxon>Streptomycetaceae</taxon>
        <taxon>Streptomyces</taxon>
    </lineage>
</organism>
<dbReference type="RefSeq" id="WP_308437667.1">
    <property type="nucleotide sequence ID" value="NZ_BNBM01000006.1"/>
</dbReference>
<protein>
    <recommendedName>
        <fullName evidence="5">Integral membrane protein</fullName>
    </recommendedName>
</protein>
<accession>A0ABV1XQL8</accession>
<evidence type="ECO:0000313" key="4">
    <source>
        <dbReference type="Proteomes" id="UP001486207"/>
    </source>
</evidence>
<evidence type="ECO:0000313" key="3">
    <source>
        <dbReference type="EMBL" id="MER7373877.1"/>
    </source>
</evidence>